<evidence type="ECO:0000313" key="2">
    <source>
        <dbReference type="EMBL" id="EKX52029.1"/>
    </source>
</evidence>
<feature type="signal peptide" evidence="1">
    <location>
        <begin position="1"/>
        <end position="19"/>
    </location>
</feature>
<gene>
    <name evidence="2" type="ORF">GUITHDRAFT_101938</name>
</gene>
<evidence type="ECO:0000313" key="3">
    <source>
        <dbReference type="EnsemblProtists" id="EKX52029"/>
    </source>
</evidence>
<dbReference type="HOGENOM" id="CLU_1047489_0_0_1"/>
<dbReference type="OrthoDB" id="10593827at2759"/>
<evidence type="ECO:0000313" key="4">
    <source>
        <dbReference type="Proteomes" id="UP000011087"/>
    </source>
</evidence>
<dbReference type="KEGG" id="gtt:GUITHDRAFT_101938"/>
<dbReference type="GeneID" id="17308981"/>
<organism evidence="2">
    <name type="scientific">Guillardia theta (strain CCMP2712)</name>
    <name type="common">Cryptophyte</name>
    <dbReference type="NCBI Taxonomy" id="905079"/>
    <lineage>
        <taxon>Eukaryota</taxon>
        <taxon>Cryptophyceae</taxon>
        <taxon>Pyrenomonadales</taxon>
        <taxon>Geminigeraceae</taxon>
        <taxon>Guillardia</taxon>
    </lineage>
</organism>
<dbReference type="RefSeq" id="XP_005839009.1">
    <property type="nucleotide sequence ID" value="XM_005838952.1"/>
</dbReference>
<sequence>MLPVGAVVAFSAMVLKAKSAWVVGASDMSKKKVRKDPWALPVDLTTEEEKRKAAQRVLEAAESSSHDQQLHARKDQQLHARKVVVKSKLPHRSLANDQVNAPHVSLHQTRSPFVFPIDTSNIAKFMAESKTPFNAFLITENKETPEWYKIFASENDGVCTFGEIRCTDDQLMKSFAISITDPLPVIIVMTGYAEAIKAWRLYSFSLFMYKPNEGMESFFAYKSAALTPESLMSCLDKAIRVDTKLRDGQSAMLSTRSEQDKGGKWY</sequence>
<keyword evidence="4" id="KW-1185">Reference proteome</keyword>
<reference evidence="4" key="2">
    <citation type="submission" date="2012-11" db="EMBL/GenBank/DDBJ databases">
        <authorList>
            <person name="Kuo A."/>
            <person name="Curtis B.A."/>
            <person name="Tanifuji G."/>
            <person name="Burki F."/>
            <person name="Gruber A."/>
            <person name="Irimia M."/>
            <person name="Maruyama S."/>
            <person name="Arias M.C."/>
            <person name="Ball S.G."/>
            <person name="Gile G.H."/>
            <person name="Hirakawa Y."/>
            <person name="Hopkins J.F."/>
            <person name="Rensing S.A."/>
            <person name="Schmutz J."/>
            <person name="Symeonidi A."/>
            <person name="Elias M."/>
            <person name="Eveleigh R.J."/>
            <person name="Herman E.K."/>
            <person name="Klute M.J."/>
            <person name="Nakayama T."/>
            <person name="Obornik M."/>
            <person name="Reyes-Prieto A."/>
            <person name="Armbrust E.V."/>
            <person name="Aves S.J."/>
            <person name="Beiko R.G."/>
            <person name="Coutinho P."/>
            <person name="Dacks J.B."/>
            <person name="Durnford D.G."/>
            <person name="Fast N.M."/>
            <person name="Green B.R."/>
            <person name="Grisdale C."/>
            <person name="Hempe F."/>
            <person name="Henrissat B."/>
            <person name="Hoppner M.P."/>
            <person name="Ishida K.-I."/>
            <person name="Kim E."/>
            <person name="Koreny L."/>
            <person name="Kroth P.G."/>
            <person name="Liu Y."/>
            <person name="Malik S.-B."/>
            <person name="Maier U.G."/>
            <person name="McRose D."/>
            <person name="Mock T."/>
            <person name="Neilson J.A."/>
            <person name="Onodera N.T."/>
            <person name="Poole A.M."/>
            <person name="Pritham E.J."/>
            <person name="Richards T.A."/>
            <person name="Rocap G."/>
            <person name="Roy S.W."/>
            <person name="Sarai C."/>
            <person name="Schaack S."/>
            <person name="Shirato S."/>
            <person name="Slamovits C.H."/>
            <person name="Spencer D.F."/>
            <person name="Suzuki S."/>
            <person name="Worden A.Z."/>
            <person name="Zauner S."/>
            <person name="Barry K."/>
            <person name="Bell C."/>
            <person name="Bharti A.K."/>
            <person name="Crow J.A."/>
            <person name="Grimwood J."/>
            <person name="Kramer R."/>
            <person name="Lindquist E."/>
            <person name="Lucas S."/>
            <person name="Salamov A."/>
            <person name="McFadden G.I."/>
            <person name="Lane C.E."/>
            <person name="Keeling P.J."/>
            <person name="Gray M.W."/>
            <person name="Grigoriev I.V."/>
            <person name="Archibald J.M."/>
        </authorList>
    </citation>
    <scope>NUCLEOTIDE SEQUENCE</scope>
    <source>
        <strain evidence="4">CCMP2712</strain>
    </source>
</reference>
<dbReference type="Proteomes" id="UP000011087">
    <property type="component" value="Unassembled WGS sequence"/>
</dbReference>
<protein>
    <submittedName>
        <fullName evidence="2 3">Uncharacterized protein</fullName>
    </submittedName>
</protein>
<dbReference type="EnsemblProtists" id="EKX52029">
    <property type="protein sequence ID" value="EKX52029"/>
    <property type="gene ID" value="GUITHDRAFT_101938"/>
</dbReference>
<accession>L1JUM7</accession>
<keyword evidence="1" id="KW-0732">Signal</keyword>
<proteinExistence type="predicted"/>
<name>L1JUM7_GUITC</name>
<reference evidence="2 4" key="1">
    <citation type="journal article" date="2012" name="Nature">
        <title>Algal genomes reveal evolutionary mosaicism and the fate of nucleomorphs.</title>
        <authorList>
            <consortium name="DOE Joint Genome Institute"/>
            <person name="Curtis B.A."/>
            <person name="Tanifuji G."/>
            <person name="Burki F."/>
            <person name="Gruber A."/>
            <person name="Irimia M."/>
            <person name="Maruyama S."/>
            <person name="Arias M.C."/>
            <person name="Ball S.G."/>
            <person name="Gile G.H."/>
            <person name="Hirakawa Y."/>
            <person name="Hopkins J.F."/>
            <person name="Kuo A."/>
            <person name="Rensing S.A."/>
            <person name="Schmutz J."/>
            <person name="Symeonidi A."/>
            <person name="Elias M."/>
            <person name="Eveleigh R.J."/>
            <person name="Herman E.K."/>
            <person name="Klute M.J."/>
            <person name="Nakayama T."/>
            <person name="Obornik M."/>
            <person name="Reyes-Prieto A."/>
            <person name="Armbrust E.V."/>
            <person name="Aves S.J."/>
            <person name="Beiko R.G."/>
            <person name="Coutinho P."/>
            <person name="Dacks J.B."/>
            <person name="Durnford D.G."/>
            <person name="Fast N.M."/>
            <person name="Green B.R."/>
            <person name="Grisdale C.J."/>
            <person name="Hempel F."/>
            <person name="Henrissat B."/>
            <person name="Hoppner M.P."/>
            <person name="Ishida K."/>
            <person name="Kim E."/>
            <person name="Koreny L."/>
            <person name="Kroth P.G."/>
            <person name="Liu Y."/>
            <person name="Malik S.B."/>
            <person name="Maier U.G."/>
            <person name="McRose D."/>
            <person name="Mock T."/>
            <person name="Neilson J.A."/>
            <person name="Onodera N.T."/>
            <person name="Poole A.M."/>
            <person name="Pritham E.J."/>
            <person name="Richards T.A."/>
            <person name="Rocap G."/>
            <person name="Roy S.W."/>
            <person name="Sarai C."/>
            <person name="Schaack S."/>
            <person name="Shirato S."/>
            <person name="Slamovits C.H."/>
            <person name="Spencer D.F."/>
            <person name="Suzuki S."/>
            <person name="Worden A.Z."/>
            <person name="Zauner S."/>
            <person name="Barry K."/>
            <person name="Bell C."/>
            <person name="Bharti A.K."/>
            <person name="Crow J.A."/>
            <person name="Grimwood J."/>
            <person name="Kramer R."/>
            <person name="Lindquist E."/>
            <person name="Lucas S."/>
            <person name="Salamov A."/>
            <person name="McFadden G.I."/>
            <person name="Lane C.E."/>
            <person name="Keeling P.J."/>
            <person name="Gray M.W."/>
            <person name="Grigoriev I.V."/>
            <person name="Archibald J.M."/>
        </authorList>
    </citation>
    <scope>NUCLEOTIDE SEQUENCE</scope>
    <source>
        <strain evidence="2 4">CCMP2712</strain>
    </source>
</reference>
<evidence type="ECO:0000256" key="1">
    <source>
        <dbReference type="SAM" id="SignalP"/>
    </source>
</evidence>
<dbReference type="AlphaFoldDB" id="L1JUM7"/>
<reference evidence="3" key="3">
    <citation type="submission" date="2015-06" db="UniProtKB">
        <authorList>
            <consortium name="EnsemblProtists"/>
        </authorList>
    </citation>
    <scope>IDENTIFICATION</scope>
</reference>
<dbReference type="EMBL" id="JH992973">
    <property type="protein sequence ID" value="EKX52029.1"/>
    <property type="molecule type" value="Genomic_DNA"/>
</dbReference>
<feature type="chain" id="PRO_5008771793" evidence="1">
    <location>
        <begin position="20"/>
        <end position="266"/>
    </location>
</feature>
<dbReference type="PaxDb" id="55529-EKX52029"/>